<name>A0A0W0VIB3_9GAMM</name>
<dbReference type="OrthoDB" id="5650697at2"/>
<dbReference type="Proteomes" id="UP000054997">
    <property type="component" value="Unassembled WGS sequence"/>
</dbReference>
<gene>
    <name evidence="1" type="ORF">Llon_2019</name>
</gene>
<evidence type="ECO:0000313" key="2">
    <source>
        <dbReference type="Proteomes" id="UP000054997"/>
    </source>
</evidence>
<keyword evidence="2" id="KW-1185">Reference proteome</keyword>
<protein>
    <submittedName>
        <fullName evidence="1">Putative Helix-turn-helix domain of transposase IS66</fullName>
    </submittedName>
</protein>
<dbReference type="EMBL" id="LNYK01000033">
    <property type="protein sequence ID" value="KTD19847.1"/>
    <property type="molecule type" value="Genomic_DNA"/>
</dbReference>
<dbReference type="PATRIC" id="fig|45068.5.peg.2198"/>
<sequence>MCRLPSRCECGGRIRLKEEHQRHQVYELPQPKLHVTEYHLEKGRCSCCNKNHVAELPEGVTGPNLTSFMSQMISKYKLSRRELQEFLNEQYNFKLSLGFVFNKQKLVNKALEKPVYVARTMSFIMTCKLQAKNSFEFLKETMQCFFANSDTPSLILS</sequence>
<accession>A0A0W0VIB3</accession>
<dbReference type="STRING" id="45068.Llon_2019"/>
<evidence type="ECO:0000313" key="1">
    <source>
        <dbReference type="EMBL" id="KTD19847.1"/>
    </source>
</evidence>
<comment type="caution">
    <text evidence="1">The sequence shown here is derived from an EMBL/GenBank/DDBJ whole genome shotgun (WGS) entry which is preliminary data.</text>
</comment>
<organism evidence="1 2">
    <name type="scientific">Legionella londiniensis</name>
    <dbReference type="NCBI Taxonomy" id="45068"/>
    <lineage>
        <taxon>Bacteria</taxon>
        <taxon>Pseudomonadati</taxon>
        <taxon>Pseudomonadota</taxon>
        <taxon>Gammaproteobacteria</taxon>
        <taxon>Legionellales</taxon>
        <taxon>Legionellaceae</taxon>
        <taxon>Legionella</taxon>
    </lineage>
</organism>
<dbReference type="RefSeq" id="WP_115336876.1">
    <property type="nucleotide sequence ID" value="NZ_CAAAHZ010000022.1"/>
</dbReference>
<proteinExistence type="predicted"/>
<dbReference type="AlphaFoldDB" id="A0A0W0VIB3"/>
<reference evidence="1 2" key="1">
    <citation type="submission" date="2015-11" db="EMBL/GenBank/DDBJ databases">
        <title>Genomic analysis of 38 Legionella species identifies large and diverse effector repertoires.</title>
        <authorList>
            <person name="Burstein D."/>
            <person name="Amaro F."/>
            <person name="Zusman T."/>
            <person name="Lifshitz Z."/>
            <person name="Cohen O."/>
            <person name="Gilbert J.A."/>
            <person name="Pupko T."/>
            <person name="Shuman H.A."/>
            <person name="Segal G."/>
        </authorList>
    </citation>
    <scope>NUCLEOTIDE SEQUENCE [LARGE SCALE GENOMIC DNA]</scope>
    <source>
        <strain evidence="1 2">ATCC 49505</strain>
    </source>
</reference>